<feature type="compositionally biased region" description="Low complexity" evidence="6">
    <location>
        <begin position="25"/>
        <end position="38"/>
    </location>
</feature>
<reference evidence="9 10" key="1">
    <citation type="journal article" date="2018" name="Mol. Ecol.">
        <title>The obligate alkalophilic soda-lake fungus Sodiomyces alkalinus has shifted to a protein diet.</title>
        <authorList>
            <person name="Grum-Grzhimaylo A.A."/>
            <person name="Falkoski D.L."/>
            <person name="van den Heuvel J."/>
            <person name="Valero-Jimenez C.A."/>
            <person name="Min B."/>
            <person name="Choi I.G."/>
            <person name="Lipzen A."/>
            <person name="Daum C.G."/>
            <person name="Aanen D.K."/>
            <person name="Tsang A."/>
            <person name="Henrissat B."/>
            <person name="Bilanenko E.N."/>
            <person name="de Vries R.P."/>
            <person name="van Kan J.A.L."/>
            <person name="Grigoriev I.V."/>
            <person name="Debets A.J.M."/>
        </authorList>
    </citation>
    <scope>NUCLEOTIDE SEQUENCE [LARGE SCALE GENOMIC DNA]</scope>
    <source>
        <strain evidence="9 10">F11</strain>
    </source>
</reference>
<evidence type="ECO:0000259" key="7">
    <source>
        <dbReference type="Pfam" id="PF07034"/>
    </source>
</evidence>
<dbReference type="Pfam" id="PF18137">
    <property type="entry name" value="WHD_ORC"/>
    <property type="match status" value="1"/>
</dbReference>
<evidence type="ECO:0000256" key="2">
    <source>
        <dbReference type="ARBA" id="ARBA00010977"/>
    </source>
</evidence>
<evidence type="ECO:0000256" key="3">
    <source>
        <dbReference type="ARBA" id="ARBA00022705"/>
    </source>
</evidence>
<dbReference type="InterPro" id="IPR020795">
    <property type="entry name" value="ORC3"/>
</dbReference>
<name>A0A3N2PQJ0_SODAK</name>
<keyword evidence="5" id="KW-0539">Nucleus</keyword>
<evidence type="ECO:0000313" key="9">
    <source>
        <dbReference type="EMBL" id="ROT36777.1"/>
    </source>
</evidence>
<dbReference type="GO" id="GO:0003688">
    <property type="term" value="F:DNA replication origin binding"/>
    <property type="evidence" value="ECO:0007669"/>
    <property type="project" value="TreeGrafter"/>
</dbReference>
<keyword evidence="4" id="KW-0238">DNA-binding</keyword>
<dbReference type="GeneID" id="39580828"/>
<accession>A0A3N2PQJ0</accession>
<evidence type="ECO:0000259" key="8">
    <source>
        <dbReference type="Pfam" id="PF18137"/>
    </source>
</evidence>
<proteinExistence type="inferred from homology"/>
<evidence type="ECO:0000256" key="6">
    <source>
        <dbReference type="SAM" id="MobiDB-lite"/>
    </source>
</evidence>
<keyword evidence="3" id="KW-0235">DNA replication</keyword>
<feature type="domain" description="Origin recognition complex subunit 3 N-terminal" evidence="7">
    <location>
        <begin position="75"/>
        <end position="367"/>
    </location>
</feature>
<dbReference type="InterPro" id="IPR045667">
    <property type="entry name" value="ORC3_N"/>
</dbReference>
<dbReference type="Pfam" id="PF07034">
    <property type="entry name" value="ORC3_N"/>
    <property type="match status" value="1"/>
</dbReference>
<evidence type="ECO:0000256" key="1">
    <source>
        <dbReference type="ARBA" id="ARBA00004123"/>
    </source>
</evidence>
<keyword evidence="10" id="KW-1185">Reference proteome</keyword>
<evidence type="ECO:0000256" key="5">
    <source>
        <dbReference type="ARBA" id="ARBA00023242"/>
    </source>
</evidence>
<dbReference type="EMBL" id="ML119058">
    <property type="protein sequence ID" value="ROT36777.1"/>
    <property type="molecule type" value="Genomic_DNA"/>
</dbReference>
<dbReference type="RefSeq" id="XP_028464583.1">
    <property type="nucleotide sequence ID" value="XM_028612350.1"/>
</dbReference>
<sequence length="769" mass="84396">MASQEETETPFSRQDHQAAYIFRPQGQRQSQGQAQASAERPSKRRRTSNKAAPPVAKSVPEGDAGLAASASVTPSSLFVPLLNGLESVACVQLREKLFHDAWGRNETRVQNILRDANSATLDQVATFVQAEREWRDKIASAFIITGANIASQDLLFGQLAERLNTGTRSRFVRLRSSEATNVKAALKKIIQDATAGDSSEGYDDEDVEVSLGFDDRKYLNYDLESLHVYVKAHSCQRVCVAFQDSEGFDSALLSDLVVLFSSWMPRIPFTLLFGVATSVDLLQARLLKSACRLLYGAQFDVVRTDTILEQVFKPAVAGADVLLRLGPSLLQSLIDRQHDHVAGIHSFLSSLKYAHMCHFYANPLSIFAAADDALGKQLMQPEHLGAVRTLPSFRQAVEDAVEAGRLGTARSLLDDDDYLRERILEIPKRREEWTLGVLRAVALLQALRVGQDGFPQTYLAALSEGIDLSADENTDSHHVVPSVKRMSPDEFVAMLTRVSETMRNGDPALRLPGWDDLGSQAAGADVGMDSNSTDISDSFEALAARTRALILQARRDGKPLKSAYSGQRRVVRTTVVAQKVQLSRDSAALSDADKAFTKVVDGAVALLAGTVRCVAAERVFLHETWLYDAKMPYRDVFVPRPRVVFERSLTRPHDYLACACCRVEDDEGAGAIPATLPVTSLLYHLYLETPGLINVADLWAAFYGVVGEGAGAEGEAEGEGEVGRTERSGGYDERTALVLFYRGLAELKALGFVKHSRKKVDHVAKIKWL</sequence>
<comment type="similarity">
    <text evidence="2">Belongs to the ORC3 family.</text>
</comment>
<dbReference type="InterPro" id="IPR040855">
    <property type="entry name" value="ORC_WH_C"/>
</dbReference>
<comment type="subcellular location">
    <subcellularLocation>
        <location evidence="1">Nucleus</location>
    </subcellularLocation>
</comment>
<dbReference type="OrthoDB" id="10265211at2759"/>
<gene>
    <name evidence="9" type="ORF">SODALDRAFT_334974</name>
</gene>
<dbReference type="GO" id="GO:0006270">
    <property type="term" value="P:DNA replication initiation"/>
    <property type="evidence" value="ECO:0007669"/>
    <property type="project" value="TreeGrafter"/>
</dbReference>
<evidence type="ECO:0000313" key="10">
    <source>
        <dbReference type="Proteomes" id="UP000272025"/>
    </source>
</evidence>
<dbReference type="PANTHER" id="PTHR12748">
    <property type="entry name" value="ORIGIN RECOGNITION COMPLEX SUBUNIT 3"/>
    <property type="match status" value="1"/>
</dbReference>
<dbReference type="STRING" id="1314773.A0A3N2PQJ0"/>
<dbReference type="GO" id="GO:0005664">
    <property type="term" value="C:nuclear origin of replication recognition complex"/>
    <property type="evidence" value="ECO:0007669"/>
    <property type="project" value="InterPro"/>
</dbReference>
<dbReference type="AlphaFoldDB" id="A0A3N2PQJ0"/>
<dbReference type="GO" id="GO:0005656">
    <property type="term" value="C:nuclear pre-replicative complex"/>
    <property type="evidence" value="ECO:0007669"/>
    <property type="project" value="TreeGrafter"/>
</dbReference>
<dbReference type="PANTHER" id="PTHR12748:SF0">
    <property type="entry name" value="ORIGIN RECOGNITION COMPLEX SUBUNIT 3"/>
    <property type="match status" value="1"/>
</dbReference>
<dbReference type="GO" id="GO:0031261">
    <property type="term" value="C:DNA replication preinitiation complex"/>
    <property type="evidence" value="ECO:0007669"/>
    <property type="project" value="TreeGrafter"/>
</dbReference>
<feature type="domain" description="Origin recognition complex subunit 3 winged helix C-terminal" evidence="8">
    <location>
        <begin position="642"/>
        <end position="768"/>
    </location>
</feature>
<dbReference type="CDD" id="cd20704">
    <property type="entry name" value="Orc3"/>
    <property type="match status" value="2"/>
</dbReference>
<organism evidence="9 10">
    <name type="scientific">Sodiomyces alkalinus (strain CBS 110278 / VKM F-3762 / F11)</name>
    <name type="common">Alkaliphilic filamentous fungus</name>
    <dbReference type="NCBI Taxonomy" id="1314773"/>
    <lineage>
        <taxon>Eukaryota</taxon>
        <taxon>Fungi</taxon>
        <taxon>Dikarya</taxon>
        <taxon>Ascomycota</taxon>
        <taxon>Pezizomycotina</taxon>
        <taxon>Sordariomycetes</taxon>
        <taxon>Hypocreomycetidae</taxon>
        <taxon>Glomerellales</taxon>
        <taxon>Plectosphaerellaceae</taxon>
        <taxon>Sodiomyces</taxon>
    </lineage>
</organism>
<evidence type="ECO:0000256" key="4">
    <source>
        <dbReference type="ARBA" id="ARBA00023125"/>
    </source>
</evidence>
<feature type="region of interest" description="Disordered" evidence="6">
    <location>
        <begin position="1"/>
        <end position="62"/>
    </location>
</feature>
<dbReference type="Proteomes" id="UP000272025">
    <property type="component" value="Unassembled WGS sequence"/>
</dbReference>
<protein>
    <submittedName>
        <fullName evidence="9">Origin recognition complex subunit</fullName>
    </submittedName>
</protein>